<dbReference type="STRING" id="4577.A0A1D6H9I5"/>
<dbReference type="InterPro" id="IPR009023">
    <property type="entry name" value="HMG_CoA_Rdtase_NAD(P)-bd_sf"/>
</dbReference>
<dbReference type="PRINTS" id="PR00404">
    <property type="entry name" value="MADSDOMAIN"/>
</dbReference>
<evidence type="ECO:0000256" key="5">
    <source>
        <dbReference type="ARBA" id="ARBA00023163"/>
    </source>
</evidence>
<dbReference type="PaxDb" id="4577-AC212823.4_FGP003"/>
<reference evidence="8" key="1">
    <citation type="submission" date="2015-12" db="EMBL/GenBank/DDBJ databases">
        <title>Update maize B73 reference genome by single molecule sequencing technologies.</title>
        <authorList>
            <consortium name="Maize Genome Sequencing Project"/>
            <person name="Ware D."/>
        </authorList>
    </citation>
    <scope>NUCLEOTIDE SEQUENCE</scope>
    <source>
        <tissue evidence="8">Seedling</tissue>
    </source>
</reference>
<dbReference type="GO" id="GO:0008299">
    <property type="term" value="P:isoprenoid biosynthetic process"/>
    <property type="evidence" value="ECO:0007669"/>
    <property type="project" value="UniProtKB-KW"/>
</dbReference>
<dbReference type="SUPFAM" id="SSF55035">
    <property type="entry name" value="NAD-binding domain of HMG-CoA reductase"/>
    <property type="match status" value="1"/>
</dbReference>
<keyword evidence="5" id="KW-0804">Transcription</keyword>
<proteinExistence type="predicted"/>
<comment type="subcellular location">
    <subcellularLocation>
        <location evidence="1">Nucleus</location>
    </subcellularLocation>
</comment>
<dbReference type="InterPro" id="IPR002100">
    <property type="entry name" value="TF_MADSbox"/>
</dbReference>
<dbReference type="InParanoid" id="A0A1D6H9I5"/>
<dbReference type="SUPFAM" id="SSF55455">
    <property type="entry name" value="SRF-like"/>
    <property type="match status" value="1"/>
</dbReference>
<dbReference type="eggNOG" id="KOG0594">
    <property type="taxonomic scope" value="Eukaryota"/>
</dbReference>
<evidence type="ECO:0000313" key="8">
    <source>
        <dbReference type="EMBL" id="AQK71368.1"/>
    </source>
</evidence>
<dbReference type="PANTHER" id="PTHR48019">
    <property type="entry name" value="SERUM RESPONSE FACTOR HOMOLOG"/>
    <property type="match status" value="1"/>
</dbReference>
<dbReference type="GO" id="GO:0046983">
    <property type="term" value="F:protein dimerization activity"/>
    <property type="evidence" value="ECO:0007669"/>
    <property type="project" value="InterPro"/>
</dbReference>
<keyword evidence="3" id="KW-0805">Transcription regulation</keyword>
<dbReference type="Gene3D" id="1.10.510.10">
    <property type="entry name" value="Transferase(Phosphotransferase) domain 1"/>
    <property type="match status" value="1"/>
</dbReference>
<dbReference type="InterPro" id="IPR011009">
    <property type="entry name" value="Kinase-like_dom_sf"/>
</dbReference>
<dbReference type="InterPro" id="IPR036879">
    <property type="entry name" value="TF_MADSbox_sf"/>
</dbReference>
<keyword evidence="7" id="KW-0539">Nucleus</keyword>
<name>A0A1D6H9I5_MAIZE</name>
<dbReference type="SUPFAM" id="SSF56112">
    <property type="entry name" value="Protein kinase-like (PK-like)"/>
    <property type="match status" value="1"/>
</dbReference>
<dbReference type="GO" id="GO:0004420">
    <property type="term" value="F:hydroxymethylglutaryl-CoA reductase (NADPH) activity"/>
    <property type="evidence" value="ECO:0007669"/>
    <property type="project" value="InterPro"/>
</dbReference>
<evidence type="ECO:0000256" key="1">
    <source>
        <dbReference type="ARBA" id="ARBA00004123"/>
    </source>
</evidence>
<dbReference type="AlphaFoldDB" id="A0A1D6H9I5"/>
<dbReference type="PROSITE" id="PS50065">
    <property type="entry name" value="HMG_COA_REDUCTASE_4"/>
    <property type="match status" value="1"/>
</dbReference>
<dbReference type="GO" id="GO:0005634">
    <property type="term" value="C:nucleus"/>
    <property type="evidence" value="ECO:0007669"/>
    <property type="project" value="UniProtKB-SubCell"/>
</dbReference>
<dbReference type="InterPro" id="IPR050142">
    <property type="entry name" value="MADS-box/MEF2_TF"/>
</dbReference>
<evidence type="ECO:0000256" key="4">
    <source>
        <dbReference type="ARBA" id="ARBA00023125"/>
    </source>
</evidence>
<dbReference type="InterPro" id="IPR002202">
    <property type="entry name" value="HMG_CoA_Rdtase"/>
</dbReference>
<dbReference type="EMBL" id="CM000781">
    <property type="protein sequence ID" value="AQK71368.1"/>
    <property type="molecule type" value="Genomic_DNA"/>
</dbReference>
<dbReference type="Gene3D" id="3.40.1810.10">
    <property type="entry name" value="Transcription factor, MADS-box"/>
    <property type="match status" value="1"/>
</dbReference>
<dbReference type="SMART" id="SM00432">
    <property type="entry name" value="MADS"/>
    <property type="match status" value="1"/>
</dbReference>
<dbReference type="Pfam" id="PF00319">
    <property type="entry name" value="SRF-TF"/>
    <property type="match status" value="1"/>
</dbReference>
<protein>
    <submittedName>
        <fullName evidence="8">Uncharacterized protein</fullName>
    </submittedName>
</protein>
<evidence type="ECO:0000256" key="6">
    <source>
        <dbReference type="ARBA" id="ARBA00023229"/>
    </source>
</evidence>
<evidence type="ECO:0000256" key="2">
    <source>
        <dbReference type="ARBA" id="ARBA00005084"/>
    </source>
</evidence>
<evidence type="ECO:0000256" key="7">
    <source>
        <dbReference type="ARBA" id="ARBA00023242"/>
    </source>
</evidence>
<organism evidence="8">
    <name type="scientific">Zea mays</name>
    <name type="common">Maize</name>
    <dbReference type="NCBI Taxonomy" id="4577"/>
    <lineage>
        <taxon>Eukaryota</taxon>
        <taxon>Viridiplantae</taxon>
        <taxon>Streptophyta</taxon>
        <taxon>Embryophyta</taxon>
        <taxon>Tracheophyta</taxon>
        <taxon>Spermatophyta</taxon>
        <taxon>Magnoliopsida</taxon>
        <taxon>Liliopsida</taxon>
        <taxon>Poales</taxon>
        <taxon>Poaceae</taxon>
        <taxon>PACMAD clade</taxon>
        <taxon>Panicoideae</taxon>
        <taxon>Andropogonodae</taxon>
        <taxon>Andropogoneae</taxon>
        <taxon>Tripsacinae</taxon>
        <taxon>Zea</taxon>
    </lineage>
</organism>
<dbReference type="eggNOG" id="KOG2480">
    <property type="taxonomic scope" value="Eukaryota"/>
</dbReference>
<dbReference type="eggNOG" id="KOG0014">
    <property type="taxonomic scope" value="Eukaryota"/>
</dbReference>
<keyword evidence="4" id="KW-0238">DNA-binding</keyword>
<sequence>MAASSSSNSSPIGCLHPTLIFMRGTIVPNPMTPRSADSSCTHDLHPKRKDRLVERAPYARPVVPRGGAREEDGQAGLGLGLLARARQHGLHLLPHRTQSPLARSPFNLQALILMYQLCNSVAFVHDPKVLHRELKLHILLKDHKTMVLKIADLSLSHAISSSWPRAPSRTLPPLSAWRSPLPTTATPHDCELVKSIKRHRVLFDEEGKIVVRRIDNSMSRQVTFSKRWNGLLKKMKELSILCDAKIGLIIISSTSMLYEFSNTKSSRFGRLQGVKRAIAGRNLYKRCSCSCSTGDAMGMNMISKDVLFVRVGGSGEQGSKGEVACYIRLRHVWWRRAAGLGFVGNTLVEGDYLFVPSKCQGGIQRVHIIKGCVDGSLLLKILQEMEKEQ</sequence>
<keyword evidence="6" id="KW-0414">Isoprene biosynthesis</keyword>
<dbReference type="ExpressionAtlas" id="A0A1D6H9I5">
    <property type="expression patterns" value="baseline and differential"/>
</dbReference>
<comment type="pathway">
    <text evidence="2">Metabolic intermediate biosynthesis; (R)-mevalonate biosynthesis; (R)-mevalonate from acetyl-CoA: step 3/3.</text>
</comment>
<dbReference type="PROSITE" id="PS50066">
    <property type="entry name" value="MADS_BOX_2"/>
    <property type="match status" value="1"/>
</dbReference>
<accession>A0A1D6H9I5</accession>
<gene>
    <name evidence="8" type="ORF">ZEAMMB73_Zm00001d016650</name>
</gene>
<dbReference type="UniPathway" id="UPA00058">
    <property type="reaction ID" value="UER00103"/>
</dbReference>
<dbReference type="GO" id="GO:0003677">
    <property type="term" value="F:DNA binding"/>
    <property type="evidence" value="ECO:0007669"/>
    <property type="project" value="UniProtKB-KW"/>
</dbReference>
<dbReference type="GO" id="GO:0015936">
    <property type="term" value="P:coenzyme A metabolic process"/>
    <property type="evidence" value="ECO:0007669"/>
    <property type="project" value="InterPro"/>
</dbReference>
<evidence type="ECO:0000256" key="3">
    <source>
        <dbReference type="ARBA" id="ARBA00023015"/>
    </source>
</evidence>